<accession>A0A4P1K9J5</accession>
<dbReference type="PANTHER" id="PTHR35528:SF3">
    <property type="entry name" value="BLL1675 PROTEIN"/>
    <property type="match status" value="1"/>
</dbReference>
<dbReference type="KEGG" id="bvy:NCTC9239_02244"/>
<gene>
    <name evidence="1" type="ORF">NCTC9239_02244</name>
</gene>
<keyword evidence="2" id="KW-1185">Reference proteome</keyword>
<dbReference type="AlphaFoldDB" id="A0A4P1K9J5"/>
<proteinExistence type="predicted"/>
<evidence type="ECO:0000313" key="2">
    <source>
        <dbReference type="Proteomes" id="UP000309952"/>
    </source>
</evidence>
<name>A0A4P1K9J5_9CAUL</name>
<organism evidence="1 2">
    <name type="scientific">Brevundimonas vancanneytii</name>
    <dbReference type="NCBI Taxonomy" id="1325724"/>
    <lineage>
        <taxon>Bacteria</taxon>
        <taxon>Pseudomonadati</taxon>
        <taxon>Pseudomonadota</taxon>
        <taxon>Alphaproteobacteria</taxon>
        <taxon>Caulobacterales</taxon>
        <taxon>Caulobacteraceae</taxon>
        <taxon>Brevundimonas</taxon>
    </lineage>
</organism>
<reference evidence="1 2" key="1">
    <citation type="submission" date="2019-04" db="EMBL/GenBank/DDBJ databases">
        <authorList>
            <consortium name="Pathogen Informatics"/>
        </authorList>
    </citation>
    <scope>NUCLEOTIDE SEQUENCE [LARGE SCALE GENOMIC DNA]</scope>
    <source>
        <strain evidence="1 2">NCTC9239</strain>
    </source>
</reference>
<dbReference type="PANTHER" id="PTHR35528">
    <property type="entry name" value="BLL1675 PROTEIN"/>
    <property type="match status" value="1"/>
</dbReference>
<dbReference type="EMBL" id="LR588407">
    <property type="protein sequence ID" value="VTO16902.1"/>
    <property type="molecule type" value="Genomic_DNA"/>
</dbReference>
<dbReference type="InterPro" id="IPR052183">
    <property type="entry name" value="IS_Transposase"/>
</dbReference>
<protein>
    <submittedName>
        <fullName evidence="1">Uncharacterized protein</fullName>
    </submittedName>
</protein>
<evidence type="ECO:0000313" key="1">
    <source>
        <dbReference type="EMBL" id="VTO16902.1"/>
    </source>
</evidence>
<sequence>MKPLSFKRHRFPGEVIRHAVWLYFRFNLSFRDVEELMAQRGIDVSYENDPVLDDQVRASDCTAAEETESAPDRPLAS</sequence>
<dbReference type="Proteomes" id="UP000309952">
    <property type="component" value="Chromosome"/>
</dbReference>